<sequence length="179" mass="21320">MLKTESEMIIKVDENDNVLGAIEKMEAHYKGVLHRAFSILVFNSNKQLLLQRRSLSKYHTPGLWTNTCCSHPRFGERTEDAVNRRLQEEMGFQCELSERFDFIYKTMFETDLHEYEFDHVFIGYYDGDVAINLDEVAEYKWLDLDAIKLDIEKSPEQYTFWFKHLLALFEDQIRAYIAR</sequence>
<dbReference type="InterPro" id="IPR056375">
    <property type="entry name" value="Idi_bact"/>
</dbReference>
<keyword evidence="5" id="KW-0479">Metal-binding</keyword>
<evidence type="ECO:0000256" key="4">
    <source>
        <dbReference type="ARBA" id="ARBA00022490"/>
    </source>
</evidence>
<evidence type="ECO:0000313" key="13">
    <source>
        <dbReference type="Proteomes" id="UP000614200"/>
    </source>
</evidence>
<dbReference type="HAMAP" id="MF_00202">
    <property type="entry name" value="Idi"/>
    <property type="match status" value="1"/>
</dbReference>
<evidence type="ECO:0000256" key="6">
    <source>
        <dbReference type="ARBA" id="ARBA00022842"/>
    </source>
</evidence>
<dbReference type="PANTHER" id="PTHR10885">
    <property type="entry name" value="ISOPENTENYL-DIPHOSPHATE DELTA-ISOMERASE"/>
    <property type="match status" value="1"/>
</dbReference>
<comment type="pathway">
    <text evidence="1">Isoprenoid biosynthesis; dimethylallyl diphosphate biosynthesis; dimethylallyl diphosphate from isopentenyl diphosphate: step 1/1.</text>
</comment>
<keyword evidence="9 12" id="KW-0413">Isomerase</keyword>
<dbReference type="PIRSF" id="PIRSF018427">
    <property type="entry name" value="Isopntndiph_ism"/>
    <property type="match status" value="1"/>
</dbReference>
<evidence type="ECO:0000313" key="12">
    <source>
        <dbReference type="EMBL" id="MBF4695565.1"/>
    </source>
</evidence>
<keyword evidence="6" id="KW-0460">Magnesium</keyword>
<dbReference type="Pfam" id="PF00293">
    <property type="entry name" value="NUDIX"/>
    <property type="match status" value="1"/>
</dbReference>
<dbReference type="EC" id="5.3.3.2" evidence="3 10"/>
<evidence type="ECO:0000256" key="3">
    <source>
        <dbReference type="ARBA" id="ARBA00012057"/>
    </source>
</evidence>
<evidence type="ECO:0000259" key="11">
    <source>
        <dbReference type="PROSITE" id="PS51462"/>
    </source>
</evidence>
<organism evidence="12 13">
    <name type="scientific">Fusibacter ferrireducens</name>
    <dbReference type="NCBI Taxonomy" id="2785058"/>
    <lineage>
        <taxon>Bacteria</taxon>
        <taxon>Bacillati</taxon>
        <taxon>Bacillota</taxon>
        <taxon>Clostridia</taxon>
        <taxon>Eubacteriales</taxon>
        <taxon>Eubacteriales Family XII. Incertae Sedis</taxon>
        <taxon>Fusibacter</taxon>
    </lineage>
</organism>
<reference evidence="12 13" key="1">
    <citation type="submission" date="2020-11" db="EMBL/GenBank/DDBJ databases">
        <title>Fusibacter basophilias sp. nov.</title>
        <authorList>
            <person name="Qiu D."/>
        </authorList>
    </citation>
    <scope>NUCLEOTIDE SEQUENCE [LARGE SCALE GENOMIC DNA]</scope>
    <source>
        <strain evidence="12 13">Q10-2</strain>
    </source>
</reference>
<name>A0ABS0A0A0_9FIRM</name>
<protein>
    <recommendedName>
        <fullName evidence="3 10">Isopentenyl-diphosphate delta-isomerase</fullName>
        <ecNumber evidence="3 10">5.3.3.2</ecNumber>
    </recommendedName>
</protein>
<dbReference type="EMBL" id="JADKNH010000017">
    <property type="protein sequence ID" value="MBF4695565.1"/>
    <property type="molecule type" value="Genomic_DNA"/>
</dbReference>
<evidence type="ECO:0000256" key="5">
    <source>
        <dbReference type="ARBA" id="ARBA00022723"/>
    </source>
</evidence>
<gene>
    <name evidence="12" type="primary">idi</name>
    <name evidence="12" type="ORF">ISU02_20925</name>
</gene>
<dbReference type="InterPro" id="IPR000086">
    <property type="entry name" value="NUDIX_hydrolase_dom"/>
</dbReference>
<accession>A0ABS0A0A0</accession>
<dbReference type="InterPro" id="IPR015797">
    <property type="entry name" value="NUDIX_hydrolase-like_dom_sf"/>
</dbReference>
<dbReference type="PANTHER" id="PTHR10885:SF0">
    <property type="entry name" value="ISOPENTENYL-DIPHOSPHATE DELTA-ISOMERASE"/>
    <property type="match status" value="1"/>
</dbReference>
<dbReference type="PROSITE" id="PS51462">
    <property type="entry name" value="NUDIX"/>
    <property type="match status" value="1"/>
</dbReference>
<keyword evidence="7" id="KW-0464">Manganese</keyword>
<dbReference type="InterPro" id="IPR011876">
    <property type="entry name" value="IsopentenylPP_isomerase_typ1"/>
</dbReference>
<keyword evidence="8" id="KW-0414">Isoprene biosynthesis</keyword>
<evidence type="ECO:0000256" key="10">
    <source>
        <dbReference type="NCBIfam" id="TIGR02150"/>
    </source>
</evidence>
<dbReference type="Gene3D" id="3.90.79.10">
    <property type="entry name" value="Nucleoside Triphosphate Pyrophosphohydrolase"/>
    <property type="match status" value="1"/>
</dbReference>
<dbReference type="CDD" id="cd02885">
    <property type="entry name" value="NUDIX_IPP_Isomerase"/>
    <property type="match status" value="1"/>
</dbReference>
<dbReference type="Proteomes" id="UP000614200">
    <property type="component" value="Unassembled WGS sequence"/>
</dbReference>
<evidence type="ECO:0000256" key="9">
    <source>
        <dbReference type="ARBA" id="ARBA00023235"/>
    </source>
</evidence>
<feature type="domain" description="Nudix hydrolase" evidence="11">
    <location>
        <begin position="32"/>
        <end position="164"/>
    </location>
</feature>
<dbReference type="GO" id="GO:0004452">
    <property type="term" value="F:isopentenyl-diphosphate delta-isomerase activity"/>
    <property type="evidence" value="ECO:0007669"/>
    <property type="project" value="UniProtKB-EC"/>
</dbReference>
<keyword evidence="4" id="KW-0963">Cytoplasm</keyword>
<comment type="similarity">
    <text evidence="2">Belongs to the IPP isomerase type 1 family.</text>
</comment>
<evidence type="ECO:0000256" key="8">
    <source>
        <dbReference type="ARBA" id="ARBA00023229"/>
    </source>
</evidence>
<dbReference type="NCBIfam" id="NF002995">
    <property type="entry name" value="PRK03759.1"/>
    <property type="match status" value="1"/>
</dbReference>
<proteinExistence type="inferred from homology"/>
<dbReference type="SUPFAM" id="SSF55811">
    <property type="entry name" value="Nudix"/>
    <property type="match status" value="1"/>
</dbReference>
<dbReference type="RefSeq" id="WP_194703832.1">
    <property type="nucleotide sequence ID" value="NZ_JADKNH010000017.1"/>
</dbReference>
<evidence type="ECO:0000256" key="1">
    <source>
        <dbReference type="ARBA" id="ARBA00004826"/>
    </source>
</evidence>
<evidence type="ECO:0000256" key="7">
    <source>
        <dbReference type="ARBA" id="ARBA00023211"/>
    </source>
</evidence>
<keyword evidence="13" id="KW-1185">Reference proteome</keyword>
<evidence type="ECO:0000256" key="2">
    <source>
        <dbReference type="ARBA" id="ARBA00007579"/>
    </source>
</evidence>
<comment type="caution">
    <text evidence="12">The sequence shown here is derived from an EMBL/GenBank/DDBJ whole genome shotgun (WGS) entry which is preliminary data.</text>
</comment>
<dbReference type="NCBIfam" id="TIGR02150">
    <property type="entry name" value="IPP_isom_1"/>
    <property type="match status" value="1"/>
</dbReference>